<dbReference type="Proteomes" id="UP000305874">
    <property type="component" value="Unassembled WGS sequence"/>
</dbReference>
<dbReference type="NCBIfam" id="TIGR02532">
    <property type="entry name" value="IV_pilin_GFxxxE"/>
    <property type="match status" value="1"/>
</dbReference>
<reference evidence="1 2" key="1">
    <citation type="submission" date="2017-12" db="EMBL/GenBank/DDBJ databases">
        <authorList>
            <person name="Paulsen S."/>
            <person name="Gram L.K."/>
        </authorList>
    </citation>
    <scope>NUCLEOTIDE SEQUENCE [LARGE SCALE GENOMIC DNA]</scope>
    <source>
        <strain evidence="1 2">S2897</strain>
    </source>
</reference>
<evidence type="ECO:0008006" key="3">
    <source>
        <dbReference type="Google" id="ProtNLM"/>
    </source>
</evidence>
<comment type="caution">
    <text evidence="1">The sequence shown here is derived from an EMBL/GenBank/DDBJ whole genome shotgun (WGS) entry which is preliminary data.</text>
</comment>
<dbReference type="PROSITE" id="PS00409">
    <property type="entry name" value="PROKAR_NTER_METHYL"/>
    <property type="match status" value="1"/>
</dbReference>
<evidence type="ECO:0000313" key="2">
    <source>
        <dbReference type="Proteomes" id="UP000305874"/>
    </source>
</evidence>
<dbReference type="InterPro" id="IPR045584">
    <property type="entry name" value="Pilin-like"/>
</dbReference>
<dbReference type="EMBL" id="PNCG01000014">
    <property type="protein sequence ID" value="TMP86474.1"/>
    <property type="molecule type" value="Genomic_DNA"/>
</dbReference>
<evidence type="ECO:0000313" key="1">
    <source>
        <dbReference type="EMBL" id="TMP86474.1"/>
    </source>
</evidence>
<dbReference type="SUPFAM" id="SSF54523">
    <property type="entry name" value="Pili subunits"/>
    <property type="match status" value="1"/>
</dbReference>
<proteinExistence type="predicted"/>
<organism evidence="1 2">
    <name type="scientific">Pseudoalteromonas ruthenica</name>
    <dbReference type="NCBI Taxonomy" id="151081"/>
    <lineage>
        <taxon>Bacteria</taxon>
        <taxon>Pseudomonadati</taxon>
        <taxon>Pseudomonadota</taxon>
        <taxon>Gammaproteobacteria</taxon>
        <taxon>Alteromonadales</taxon>
        <taxon>Pseudoalteromonadaceae</taxon>
        <taxon>Pseudoalteromonas</taxon>
    </lineage>
</organism>
<sequence>MMYRSSPRGFTLIELLIVLALIAAASSVVLPDMWRQLEQVRYHSERNQVTSLLAFAKEYVVYSGQPLDVEVNENSIVVYVSESDKAAEQSPDALKRVEFNILELKPTAFTLSTNNYFITQQVEVLTRSGLEYEVLEL</sequence>
<protein>
    <recommendedName>
        <fullName evidence="3">Prepilin-type N-terminal cleavage/methylation domain-containing protein</fullName>
    </recommendedName>
</protein>
<gene>
    <name evidence="1" type="ORF">CWC05_13790</name>
</gene>
<dbReference type="RefSeq" id="WP_138548584.1">
    <property type="nucleotide sequence ID" value="NZ_PNCG01000014.1"/>
</dbReference>
<dbReference type="Gene3D" id="3.30.700.10">
    <property type="entry name" value="Glycoprotein, Type 4 Pilin"/>
    <property type="match status" value="1"/>
</dbReference>
<dbReference type="Pfam" id="PF07963">
    <property type="entry name" value="N_methyl"/>
    <property type="match status" value="1"/>
</dbReference>
<dbReference type="InterPro" id="IPR012902">
    <property type="entry name" value="N_methyl_site"/>
</dbReference>
<name>A0A5S3Z2G6_9GAMM</name>
<reference evidence="2" key="2">
    <citation type="submission" date="2019-06" db="EMBL/GenBank/DDBJ databases">
        <title>Co-occurence of chitin degradation, pigmentation and bioactivity in marine Pseudoalteromonas.</title>
        <authorList>
            <person name="Sonnenschein E.C."/>
            <person name="Bech P.K."/>
        </authorList>
    </citation>
    <scope>NUCLEOTIDE SEQUENCE [LARGE SCALE GENOMIC DNA]</scope>
    <source>
        <strain evidence="2">S2897</strain>
    </source>
</reference>
<dbReference type="AlphaFoldDB" id="A0A5S3Z2G6"/>
<accession>A0A5S3Z2G6</accession>